<comment type="cofactor">
    <cofactor evidence="1">
        <name>Zn(2+)</name>
        <dbReference type="ChEBI" id="CHEBI:29105"/>
    </cofactor>
</comment>
<dbReference type="GO" id="GO:0008270">
    <property type="term" value="F:zinc ion binding"/>
    <property type="evidence" value="ECO:0007669"/>
    <property type="project" value="InterPro"/>
</dbReference>
<evidence type="ECO:0000256" key="5">
    <source>
        <dbReference type="ARBA" id="ARBA00023002"/>
    </source>
</evidence>
<organism evidence="7 8">
    <name type="scientific">Raphidocelis subcapitata</name>
    <dbReference type="NCBI Taxonomy" id="307507"/>
    <lineage>
        <taxon>Eukaryota</taxon>
        <taxon>Viridiplantae</taxon>
        <taxon>Chlorophyta</taxon>
        <taxon>core chlorophytes</taxon>
        <taxon>Chlorophyceae</taxon>
        <taxon>CS clade</taxon>
        <taxon>Sphaeropleales</taxon>
        <taxon>Selenastraceae</taxon>
        <taxon>Raphidocelis</taxon>
    </lineage>
</organism>
<dbReference type="PANTHER" id="PTHR30096">
    <property type="entry name" value="4,5-DOPA DIOXYGENASE EXTRADIOL-LIKE PROTEIN"/>
    <property type="match status" value="1"/>
</dbReference>
<comment type="similarity">
    <text evidence="2">Belongs to the DODA-type extradiol aromatic ring-opening dioxygenase family.</text>
</comment>
<dbReference type="CDD" id="cd07363">
    <property type="entry name" value="45_DOPA_Dioxygenase"/>
    <property type="match status" value="1"/>
</dbReference>
<dbReference type="InterPro" id="IPR004183">
    <property type="entry name" value="Xdiol_dOase_suB"/>
</dbReference>
<keyword evidence="3" id="KW-0479">Metal-binding</keyword>
<accession>A0A2V0NZ30</accession>
<dbReference type="InParanoid" id="A0A2V0NZ30"/>
<gene>
    <name evidence="7" type="ORF">Rsub_05730</name>
</gene>
<dbReference type="AlphaFoldDB" id="A0A2V0NZ30"/>
<feature type="domain" description="Extradiol ring-cleavage dioxygenase class III enzyme subunit B" evidence="6">
    <location>
        <begin position="40"/>
        <end position="261"/>
    </location>
</feature>
<evidence type="ECO:0000313" key="7">
    <source>
        <dbReference type="EMBL" id="GBF92894.1"/>
    </source>
</evidence>
<dbReference type="STRING" id="307507.A0A2V0NZ30"/>
<dbReference type="GO" id="GO:0008198">
    <property type="term" value="F:ferrous iron binding"/>
    <property type="evidence" value="ECO:0007669"/>
    <property type="project" value="InterPro"/>
</dbReference>
<name>A0A2V0NZ30_9CHLO</name>
<keyword evidence="7" id="KW-0223">Dioxygenase</keyword>
<sequence>MRLPTLFVSHGGGPLPLLGDAAHAPLAASLRALPARLGLPAPPRAILLCSAHYEQPGPSILPSPPPDGGLLFDYYGFPPESYAFRYAPRGAPDVAESAAELLTRAGFTPRLDTSGRGLDHGAFVPLMLMWPQGEVPVVELSVLSSLSAEEHLRMGEALAPLRDEGVLLVGSGSSFHSIPKIFEGMRGGGGGGGGGDGGELIGQAFDDYLAEACTCNAGAQRAQKLAAWASAPGAREAHPRAEHLMPLLFATGAAGGDAGRAERVALGRVAMSSFVFGGQAPPSRQ</sequence>
<proteinExistence type="inferred from homology"/>
<dbReference type="EMBL" id="BDRX01000036">
    <property type="protein sequence ID" value="GBF92894.1"/>
    <property type="molecule type" value="Genomic_DNA"/>
</dbReference>
<dbReference type="GO" id="GO:0016702">
    <property type="term" value="F:oxidoreductase activity, acting on single donors with incorporation of molecular oxygen, incorporation of two atoms of oxygen"/>
    <property type="evidence" value="ECO:0007669"/>
    <property type="project" value="UniProtKB-ARBA"/>
</dbReference>
<dbReference type="PANTHER" id="PTHR30096:SF0">
    <property type="entry name" value="4,5-DOPA DIOXYGENASE EXTRADIOL-LIKE PROTEIN"/>
    <property type="match status" value="1"/>
</dbReference>
<keyword evidence="4" id="KW-0862">Zinc</keyword>
<dbReference type="OrthoDB" id="7396853at2759"/>
<evidence type="ECO:0000256" key="2">
    <source>
        <dbReference type="ARBA" id="ARBA00007581"/>
    </source>
</evidence>
<comment type="caution">
    <text evidence="7">The sequence shown here is derived from an EMBL/GenBank/DDBJ whole genome shotgun (WGS) entry which is preliminary data.</text>
</comment>
<dbReference type="PIRSF" id="PIRSF006157">
    <property type="entry name" value="Doxgns_DODA"/>
    <property type="match status" value="1"/>
</dbReference>
<reference evidence="7 8" key="1">
    <citation type="journal article" date="2018" name="Sci. Rep.">
        <title>Raphidocelis subcapitata (=Pseudokirchneriella subcapitata) provides an insight into genome evolution and environmental adaptations in the Sphaeropleales.</title>
        <authorList>
            <person name="Suzuki S."/>
            <person name="Yamaguchi H."/>
            <person name="Nakajima N."/>
            <person name="Kawachi M."/>
        </authorList>
    </citation>
    <scope>NUCLEOTIDE SEQUENCE [LARGE SCALE GENOMIC DNA]</scope>
    <source>
        <strain evidence="7 8">NIES-35</strain>
    </source>
</reference>
<protein>
    <submittedName>
        <fullName evidence="7">Dioxygenase</fullName>
    </submittedName>
</protein>
<evidence type="ECO:0000313" key="8">
    <source>
        <dbReference type="Proteomes" id="UP000247498"/>
    </source>
</evidence>
<dbReference type="Gene3D" id="3.40.830.10">
    <property type="entry name" value="LigB-like"/>
    <property type="match status" value="1"/>
</dbReference>
<dbReference type="SUPFAM" id="SSF53213">
    <property type="entry name" value="LigB-like"/>
    <property type="match status" value="1"/>
</dbReference>
<evidence type="ECO:0000259" key="6">
    <source>
        <dbReference type="Pfam" id="PF02900"/>
    </source>
</evidence>
<evidence type="ECO:0000256" key="3">
    <source>
        <dbReference type="ARBA" id="ARBA00022723"/>
    </source>
</evidence>
<dbReference type="FunCoup" id="A0A2V0NZ30">
    <property type="interactions" value="54"/>
</dbReference>
<evidence type="ECO:0000256" key="1">
    <source>
        <dbReference type="ARBA" id="ARBA00001947"/>
    </source>
</evidence>
<dbReference type="InterPro" id="IPR014436">
    <property type="entry name" value="Extradiol_dOase_DODA"/>
</dbReference>
<evidence type="ECO:0000256" key="4">
    <source>
        <dbReference type="ARBA" id="ARBA00022833"/>
    </source>
</evidence>
<keyword evidence="5" id="KW-0560">Oxidoreductase</keyword>
<dbReference type="Proteomes" id="UP000247498">
    <property type="component" value="Unassembled WGS sequence"/>
</dbReference>
<keyword evidence="8" id="KW-1185">Reference proteome</keyword>
<dbReference type="Pfam" id="PF02900">
    <property type="entry name" value="LigB"/>
    <property type="match status" value="1"/>
</dbReference>